<organism evidence="1 2">
    <name type="scientific">Rousettus aegyptiacus</name>
    <name type="common">Egyptian fruit bat</name>
    <name type="synonym">Pteropus aegyptiacus</name>
    <dbReference type="NCBI Taxonomy" id="9407"/>
    <lineage>
        <taxon>Eukaryota</taxon>
        <taxon>Metazoa</taxon>
        <taxon>Chordata</taxon>
        <taxon>Craniata</taxon>
        <taxon>Vertebrata</taxon>
        <taxon>Euteleostomi</taxon>
        <taxon>Mammalia</taxon>
        <taxon>Eutheria</taxon>
        <taxon>Laurasiatheria</taxon>
        <taxon>Chiroptera</taxon>
        <taxon>Yinpterochiroptera</taxon>
        <taxon>Pteropodoidea</taxon>
        <taxon>Pteropodidae</taxon>
        <taxon>Rousettinae</taxon>
        <taxon>Rousettus</taxon>
    </lineage>
</organism>
<evidence type="ECO:0000313" key="1">
    <source>
        <dbReference type="EMBL" id="KAF6447760.1"/>
    </source>
</evidence>
<proteinExistence type="predicted"/>
<comment type="caution">
    <text evidence="1">The sequence shown here is derived from an EMBL/GenBank/DDBJ whole genome shotgun (WGS) entry which is preliminary data.</text>
</comment>
<reference evidence="1 2" key="1">
    <citation type="journal article" date="2020" name="Nature">
        <title>Six reference-quality genomes reveal evolution of bat adaptations.</title>
        <authorList>
            <person name="Jebb D."/>
            <person name="Huang Z."/>
            <person name="Pippel M."/>
            <person name="Hughes G.M."/>
            <person name="Lavrichenko K."/>
            <person name="Devanna P."/>
            <person name="Winkler S."/>
            <person name="Jermiin L.S."/>
            <person name="Skirmuntt E.C."/>
            <person name="Katzourakis A."/>
            <person name="Burkitt-Gray L."/>
            <person name="Ray D.A."/>
            <person name="Sullivan K.A.M."/>
            <person name="Roscito J.G."/>
            <person name="Kirilenko B.M."/>
            <person name="Davalos L.M."/>
            <person name="Corthals A.P."/>
            <person name="Power M.L."/>
            <person name="Jones G."/>
            <person name="Ransome R.D."/>
            <person name="Dechmann D.K.N."/>
            <person name="Locatelli A.G."/>
            <person name="Puechmaille S.J."/>
            <person name="Fedrigo O."/>
            <person name="Jarvis E.D."/>
            <person name="Hiller M."/>
            <person name="Vernes S.C."/>
            <person name="Myers E.W."/>
            <person name="Teeling E.C."/>
        </authorList>
    </citation>
    <scope>NUCLEOTIDE SEQUENCE [LARGE SCALE GENOMIC DNA]</scope>
    <source>
        <strain evidence="1">MRouAeg1</strain>
        <tissue evidence="1">Muscle</tissue>
    </source>
</reference>
<dbReference type="EMBL" id="JACASE010000007">
    <property type="protein sequence ID" value="KAF6447760.1"/>
    <property type="molecule type" value="Genomic_DNA"/>
</dbReference>
<sequence length="30" mass="4004">MKKTNLRRIQNYQRMKMRRRMMKMWSKKFP</sequence>
<gene>
    <name evidence="1" type="ORF">HJG63_012131</name>
</gene>
<dbReference type="AlphaFoldDB" id="A0A7J8FJJ7"/>
<keyword evidence="2" id="KW-1185">Reference proteome</keyword>
<protein>
    <submittedName>
        <fullName evidence="1">Uncharacterized protein</fullName>
    </submittedName>
</protein>
<accession>A0A7J8FJJ7</accession>
<name>A0A7J8FJJ7_ROUAE</name>
<evidence type="ECO:0000313" key="2">
    <source>
        <dbReference type="Proteomes" id="UP000593571"/>
    </source>
</evidence>
<dbReference type="Proteomes" id="UP000593571">
    <property type="component" value="Unassembled WGS sequence"/>
</dbReference>